<dbReference type="EMBL" id="MH460460">
    <property type="protein sequence ID" value="AXG66671.1"/>
    <property type="molecule type" value="Genomic_DNA"/>
</dbReference>
<accession>A0A384ZWQ8</accession>
<dbReference type="Proteomes" id="UP000263742">
    <property type="component" value="Segment"/>
</dbReference>
<evidence type="ECO:0000313" key="2">
    <source>
        <dbReference type="Proteomes" id="UP000263742"/>
    </source>
</evidence>
<gene>
    <name evidence="1" type="ORF">JA13_268</name>
</gene>
<evidence type="ECO:0000313" key="1">
    <source>
        <dbReference type="EMBL" id="AXG66671.1"/>
    </source>
</evidence>
<name>A0A384ZWQ8_9CAUD</name>
<organism evidence="1 2">
    <name type="scientific">Dickeya phage vB_DsoM_JA13</name>
    <dbReference type="NCBI Taxonomy" id="2283030"/>
    <lineage>
        <taxon>Viruses</taxon>
        <taxon>Duplodnaviria</taxon>
        <taxon>Heunggongvirae</taxon>
        <taxon>Uroviricota</taxon>
        <taxon>Caudoviricetes</taxon>
        <taxon>Salmondvirus</taxon>
        <taxon>Salmondvirus JA11</taxon>
    </lineage>
</organism>
<proteinExistence type="predicted"/>
<sequence length="102" mass="11562">MEWFLVAFGLRYPSAEYALNMSKACVQISPTSYVVKSKTGFADAVNKETARLSITHAIPDTLKKREAHLKQASDIRYPCMIFFSDDSMQIVNIDYDQSDAME</sequence>
<reference evidence="1 2" key="1">
    <citation type="journal article" date="2018" name="Front. Microbiol.">
        <title>Jumbo Bacteriophages Are Represented Within an Increasing Diversity of Environmental Viruses Infecting the Emerging Phytopathogen, Dickeya solani.</title>
        <authorList>
            <person name="Day A.W."/>
            <person name="Ahn J."/>
            <person name="Salmond G.P.C."/>
        </authorList>
    </citation>
    <scope>NUCLEOTIDE SEQUENCE [LARGE SCALE GENOMIC DNA]</scope>
</reference>
<protein>
    <submittedName>
        <fullName evidence="1">Uncharacterized protein</fullName>
    </submittedName>
</protein>